<evidence type="ECO:0000313" key="2">
    <source>
        <dbReference type="Proteomes" id="UP000239007"/>
    </source>
</evidence>
<accession>A0A2S7USZ4</accession>
<keyword evidence="2" id="KW-1185">Reference proteome</keyword>
<dbReference type="Proteomes" id="UP000239007">
    <property type="component" value="Unassembled WGS sequence"/>
</dbReference>
<name>A0A2S7USZ4_9GAMM</name>
<organism evidence="1 2">
    <name type="scientific">Psychrosphaera saromensis</name>
    <dbReference type="NCBI Taxonomy" id="716813"/>
    <lineage>
        <taxon>Bacteria</taxon>
        <taxon>Pseudomonadati</taxon>
        <taxon>Pseudomonadota</taxon>
        <taxon>Gammaproteobacteria</taxon>
        <taxon>Alteromonadales</taxon>
        <taxon>Pseudoalteromonadaceae</taxon>
        <taxon>Psychrosphaera</taxon>
    </lineage>
</organism>
<dbReference type="AlphaFoldDB" id="A0A2S7USZ4"/>
<dbReference type="OrthoDB" id="5500342at2"/>
<gene>
    <name evidence="1" type="ORF">BTO11_04915</name>
</gene>
<evidence type="ECO:0000313" key="1">
    <source>
        <dbReference type="EMBL" id="PQJ53063.1"/>
    </source>
</evidence>
<sequence>MPFIGVVHNFMDNALTRDEDLGLVRGYLQSKYAKKAIAPQVNSPFSTTLRTIFKVLIWKVKGLNTPSAFFDNNGEPIANPRVLTPKGE</sequence>
<comment type="caution">
    <text evidence="1">The sequence shown here is derived from an EMBL/GenBank/DDBJ whole genome shotgun (WGS) entry which is preliminary data.</text>
</comment>
<protein>
    <submittedName>
        <fullName evidence="1">Uncharacterized protein</fullName>
    </submittedName>
</protein>
<dbReference type="EMBL" id="MSCH01000003">
    <property type="protein sequence ID" value="PQJ53063.1"/>
    <property type="molecule type" value="Genomic_DNA"/>
</dbReference>
<reference evidence="1 2" key="1">
    <citation type="submission" date="2016-12" db="EMBL/GenBank/DDBJ databases">
        <title>Diversity of luminous bacteria.</title>
        <authorList>
            <person name="Yoshizawa S."/>
            <person name="Kogure K."/>
        </authorList>
    </citation>
    <scope>NUCLEOTIDE SEQUENCE [LARGE SCALE GENOMIC DNA]</scope>
    <source>
        <strain evidence="1 2">SA4-48</strain>
    </source>
</reference>
<proteinExistence type="predicted"/>